<evidence type="ECO:0000313" key="9">
    <source>
        <dbReference type="Proteomes" id="UP000320404"/>
    </source>
</evidence>
<dbReference type="GO" id="GO:0046872">
    <property type="term" value="F:metal ion binding"/>
    <property type="evidence" value="ECO:0007669"/>
    <property type="project" value="UniProtKB-KW"/>
</dbReference>
<keyword evidence="1 7" id="KW-0479">Metal-binding</keyword>
<evidence type="ECO:0000256" key="1">
    <source>
        <dbReference type="ARBA" id="ARBA00022723"/>
    </source>
</evidence>
<organism evidence="8 9">
    <name type="scientific">OM182 bacterium</name>
    <dbReference type="NCBI Taxonomy" id="2510334"/>
    <lineage>
        <taxon>Bacteria</taxon>
        <taxon>Pseudomonadati</taxon>
        <taxon>Pseudomonadota</taxon>
        <taxon>Gammaproteobacteria</taxon>
        <taxon>OMG group</taxon>
        <taxon>OM182 clade</taxon>
    </lineage>
</organism>
<sequence>MKDNPQRFTRRSVEFSKARKGKVLNKLPQIKHIVCVASGKGGVGKSTTAVNLAVALKHRGYAVGILDADIYGPSIPLMMGIAPGTRPEIRDQRLMVPITVHGVECNSMGVLVDPKTAMVWRAPMIISAFNQILSDTAWSELDYLIVDMPPGTGDIQLSLAQSVNVSGAVVVTTPQDVALADARKGIEMFQKVGVPILGVVENMSMHTCTNCGHSEAIFGSEGGDRLASEYGVEVIGRLPLDITIREKTDSGNPVVASDADSAVARAYLDLADKVGVGIQQLASSQGAGPTITVSDD</sequence>
<dbReference type="PROSITE" id="PS01215">
    <property type="entry name" value="MRP"/>
    <property type="match status" value="1"/>
</dbReference>
<dbReference type="InterPro" id="IPR033756">
    <property type="entry name" value="YlxH/NBP35"/>
</dbReference>
<comment type="caution">
    <text evidence="8">The sequence shown here is derived from an EMBL/GenBank/DDBJ whole genome shotgun (WGS) entry which is preliminary data.</text>
</comment>
<dbReference type="HAMAP" id="MF_02040">
    <property type="entry name" value="Mrp_NBP35"/>
    <property type="match status" value="1"/>
</dbReference>
<dbReference type="GO" id="GO:0016887">
    <property type="term" value="F:ATP hydrolysis activity"/>
    <property type="evidence" value="ECO:0007669"/>
    <property type="project" value="UniProtKB-UniRule"/>
</dbReference>
<keyword evidence="4 7" id="KW-0408">Iron</keyword>
<keyword evidence="7" id="KW-0378">Hydrolase</keyword>
<evidence type="ECO:0000256" key="3">
    <source>
        <dbReference type="ARBA" id="ARBA00022840"/>
    </source>
</evidence>
<dbReference type="PANTHER" id="PTHR42961:SF2">
    <property type="entry name" value="IRON-SULFUR PROTEIN NUBPL"/>
    <property type="match status" value="1"/>
</dbReference>
<comment type="function">
    <text evidence="7">Binds and transfers iron-sulfur (Fe-S) clusters to target apoproteins. Can hydrolyze ATP.</text>
</comment>
<name>A0A520S3M0_9GAMM</name>
<gene>
    <name evidence="8" type="primary">apbC</name>
    <name evidence="8" type="ORF">EVA69_02230</name>
</gene>
<protein>
    <recommendedName>
        <fullName evidence="7">Iron-sulfur cluster carrier protein</fullName>
    </recommendedName>
</protein>
<dbReference type="SUPFAM" id="SSF52540">
    <property type="entry name" value="P-loop containing nucleoside triphosphate hydrolases"/>
    <property type="match status" value="1"/>
</dbReference>
<dbReference type="InterPro" id="IPR044304">
    <property type="entry name" value="NUBPL-like"/>
</dbReference>
<dbReference type="AlphaFoldDB" id="A0A520S3M0"/>
<keyword evidence="3 7" id="KW-0067">ATP-binding</keyword>
<evidence type="ECO:0000256" key="4">
    <source>
        <dbReference type="ARBA" id="ARBA00023004"/>
    </source>
</evidence>
<feature type="binding site" evidence="7">
    <location>
        <begin position="39"/>
        <end position="46"/>
    </location>
    <ligand>
        <name>ATP</name>
        <dbReference type="ChEBI" id="CHEBI:30616"/>
    </ligand>
</feature>
<dbReference type="GO" id="GO:0005829">
    <property type="term" value="C:cytosol"/>
    <property type="evidence" value="ECO:0007669"/>
    <property type="project" value="TreeGrafter"/>
</dbReference>
<dbReference type="PANTHER" id="PTHR42961">
    <property type="entry name" value="IRON-SULFUR PROTEIN NUBPL"/>
    <property type="match status" value="1"/>
</dbReference>
<dbReference type="FunFam" id="3.40.50.300:FF:000418">
    <property type="entry name" value="Iron-sulfur cluster carrier protein"/>
    <property type="match status" value="1"/>
</dbReference>
<evidence type="ECO:0000256" key="2">
    <source>
        <dbReference type="ARBA" id="ARBA00022741"/>
    </source>
</evidence>
<dbReference type="Pfam" id="PF10609">
    <property type="entry name" value="ParA"/>
    <property type="match status" value="1"/>
</dbReference>
<keyword evidence="5 7" id="KW-0411">Iron-sulfur</keyword>
<dbReference type="EMBL" id="SHAH01000020">
    <property type="protein sequence ID" value="RZO77036.1"/>
    <property type="molecule type" value="Genomic_DNA"/>
</dbReference>
<dbReference type="Proteomes" id="UP000320404">
    <property type="component" value="Unassembled WGS sequence"/>
</dbReference>
<dbReference type="Gene3D" id="3.40.50.300">
    <property type="entry name" value="P-loop containing nucleotide triphosphate hydrolases"/>
    <property type="match status" value="1"/>
</dbReference>
<dbReference type="InterPro" id="IPR027417">
    <property type="entry name" value="P-loop_NTPase"/>
</dbReference>
<dbReference type="GO" id="GO:0140663">
    <property type="term" value="F:ATP-dependent FeS chaperone activity"/>
    <property type="evidence" value="ECO:0007669"/>
    <property type="project" value="InterPro"/>
</dbReference>
<evidence type="ECO:0000256" key="6">
    <source>
        <dbReference type="ARBA" id="ARBA00024036"/>
    </source>
</evidence>
<accession>A0A520S3M0</accession>
<dbReference type="NCBIfam" id="NF008669">
    <property type="entry name" value="PRK11670.1"/>
    <property type="match status" value="1"/>
</dbReference>
<evidence type="ECO:0000313" key="8">
    <source>
        <dbReference type="EMBL" id="RZO77036.1"/>
    </source>
</evidence>
<comment type="similarity">
    <text evidence="6 7">Belongs to the Mrp/NBP35 ATP-binding proteins family.</text>
</comment>
<proteinExistence type="inferred from homology"/>
<dbReference type="InterPro" id="IPR000808">
    <property type="entry name" value="Mrp-like_CS"/>
</dbReference>
<dbReference type="GO" id="GO:0051539">
    <property type="term" value="F:4 iron, 4 sulfur cluster binding"/>
    <property type="evidence" value="ECO:0007669"/>
    <property type="project" value="TreeGrafter"/>
</dbReference>
<evidence type="ECO:0000256" key="7">
    <source>
        <dbReference type="HAMAP-Rule" id="MF_02040"/>
    </source>
</evidence>
<evidence type="ECO:0000256" key="5">
    <source>
        <dbReference type="ARBA" id="ARBA00023014"/>
    </source>
</evidence>
<reference evidence="8 9" key="1">
    <citation type="submission" date="2019-02" db="EMBL/GenBank/DDBJ databases">
        <title>Prokaryotic population dynamics and viral predation in marine succession experiment using metagenomics: the confinement effect.</title>
        <authorList>
            <person name="Haro-Moreno J.M."/>
            <person name="Rodriguez-Valera F."/>
            <person name="Lopez-Perez M."/>
        </authorList>
    </citation>
    <scope>NUCLEOTIDE SEQUENCE [LARGE SCALE GENOMIC DNA]</scope>
    <source>
        <strain evidence="8">MED-G158</strain>
    </source>
</reference>
<dbReference type="GO" id="GO:0016226">
    <property type="term" value="P:iron-sulfur cluster assembly"/>
    <property type="evidence" value="ECO:0007669"/>
    <property type="project" value="InterPro"/>
</dbReference>
<comment type="subunit">
    <text evidence="7">Homodimer.</text>
</comment>
<keyword evidence="2 7" id="KW-0547">Nucleotide-binding</keyword>
<dbReference type="GO" id="GO:0005524">
    <property type="term" value="F:ATP binding"/>
    <property type="evidence" value="ECO:0007669"/>
    <property type="project" value="UniProtKB-UniRule"/>
</dbReference>
<dbReference type="InterPro" id="IPR019591">
    <property type="entry name" value="Mrp/NBP35_ATP-bd"/>
</dbReference>
<dbReference type="CDD" id="cd02037">
    <property type="entry name" value="Mrp_NBP35"/>
    <property type="match status" value="1"/>
</dbReference>